<protein>
    <submittedName>
        <fullName evidence="3">Retrovirus-related pol polyprotein from transposon TNT 1-94</fullName>
    </submittedName>
</protein>
<dbReference type="PANTHER" id="PTHR11439:SF483">
    <property type="entry name" value="PEPTIDE SYNTHASE GLIP-LIKE, PUTATIVE (AFU_ORTHOLOGUE AFUA_3G12920)-RELATED"/>
    <property type="match status" value="1"/>
</dbReference>
<dbReference type="EMBL" id="BQNB010017256">
    <property type="protein sequence ID" value="GJT61071.1"/>
    <property type="molecule type" value="Genomic_DNA"/>
</dbReference>
<evidence type="ECO:0000259" key="2">
    <source>
        <dbReference type="Pfam" id="PF25597"/>
    </source>
</evidence>
<dbReference type="PANTHER" id="PTHR11439">
    <property type="entry name" value="GAG-POL-RELATED RETROTRANSPOSON"/>
    <property type="match status" value="1"/>
</dbReference>
<organism evidence="3 4">
    <name type="scientific">Tanacetum coccineum</name>
    <dbReference type="NCBI Taxonomy" id="301880"/>
    <lineage>
        <taxon>Eukaryota</taxon>
        <taxon>Viridiplantae</taxon>
        <taxon>Streptophyta</taxon>
        <taxon>Embryophyta</taxon>
        <taxon>Tracheophyta</taxon>
        <taxon>Spermatophyta</taxon>
        <taxon>Magnoliopsida</taxon>
        <taxon>eudicotyledons</taxon>
        <taxon>Gunneridae</taxon>
        <taxon>Pentapetalae</taxon>
        <taxon>asterids</taxon>
        <taxon>campanulids</taxon>
        <taxon>Asterales</taxon>
        <taxon>Asteraceae</taxon>
        <taxon>Asteroideae</taxon>
        <taxon>Anthemideae</taxon>
        <taxon>Anthemidinae</taxon>
        <taxon>Tanacetum</taxon>
    </lineage>
</organism>
<dbReference type="InterPro" id="IPR013103">
    <property type="entry name" value="RVT_2"/>
</dbReference>
<dbReference type="Pfam" id="PF07727">
    <property type="entry name" value="RVT_2"/>
    <property type="match status" value="1"/>
</dbReference>
<dbReference type="Pfam" id="PF25597">
    <property type="entry name" value="SH3_retrovirus"/>
    <property type="match status" value="1"/>
</dbReference>
<dbReference type="Proteomes" id="UP001151760">
    <property type="component" value="Unassembled WGS sequence"/>
</dbReference>
<sequence length="554" mass="62121">MKVSAFFTKNQFRGLRSRTALSKDRTVLLWRLLGQCRYFPRLRCFYGQKLLLLLATLKTDPLFALVTTKLHMSYEDLGKLRPIADIGIFIGYAPNQKGYRIYNKRTRRIMETIHVQFDELTESMAPVHISTGPEPILLTPGQISSGLVPDPVHAAPYVPPINKYLEITPSSTTIDQDALSTSYLPSSSVVQPPISHQGVAAGPTIEKNPLAQADNDPFVNVFAVELSSNKSSSGMLELGPKPDCVMIIALKWIYKVKLEECGDVLKNKAWLVAKGYRQKEGINFEESFTPVARIKAIRIFIENAANKNMIIYQMDVKTAFLNGELKEEVYVSQPEGFVDPEGVMSMMRQMSFFLGFQVSQSPGGIFINRSKYALEVLTRYGMDSSDHVDTPMVDRLKLDEDPLGFPVDQTRFRGMVGSLMYLTASRPDLVFAVCMCTRLCLDASRSFDDSSTSGLHHTSGLITFTDEIKEVTFKTPYKDPEIEDLTSEGHDLLSSTVILSNDDFRRGCESPLDLEDGFYKDVDKLGLDYNWKIKRLDIEGPLETKNGMTSKGVT</sequence>
<proteinExistence type="predicted"/>
<feature type="domain" description="Reverse transcriptase Ty1/copia-type" evidence="1">
    <location>
        <begin position="241"/>
        <end position="338"/>
    </location>
</feature>
<feature type="domain" description="Retroviral polymerase SH3-like" evidence="2">
    <location>
        <begin position="75"/>
        <end position="120"/>
    </location>
</feature>
<evidence type="ECO:0000313" key="4">
    <source>
        <dbReference type="Proteomes" id="UP001151760"/>
    </source>
</evidence>
<name>A0ABQ5FCC1_9ASTR</name>
<evidence type="ECO:0000259" key="1">
    <source>
        <dbReference type="Pfam" id="PF07727"/>
    </source>
</evidence>
<gene>
    <name evidence="3" type="ORF">Tco_1004604</name>
</gene>
<keyword evidence="4" id="KW-1185">Reference proteome</keyword>
<accession>A0ABQ5FCC1</accession>
<comment type="caution">
    <text evidence="3">The sequence shown here is derived from an EMBL/GenBank/DDBJ whole genome shotgun (WGS) entry which is preliminary data.</text>
</comment>
<reference evidence="3" key="2">
    <citation type="submission" date="2022-01" db="EMBL/GenBank/DDBJ databases">
        <authorList>
            <person name="Yamashiro T."/>
            <person name="Shiraishi A."/>
            <person name="Satake H."/>
            <person name="Nakayama K."/>
        </authorList>
    </citation>
    <scope>NUCLEOTIDE SEQUENCE</scope>
</reference>
<dbReference type="InterPro" id="IPR057670">
    <property type="entry name" value="SH3_retrovirus"/>
</dbReference>
<evidence type="ECO:0000313" key="3">
    <source>
        <dbReference type="EMBL" id="GJT61071.1"/>
    </source>
</evidence>
<reference evidence="3" key="1">
    <citation type="journal article" date="2022" name="Int. J. Mol. Sci.">
        <title>Draft Genome of Tanacetum Coccineum: Genomic Comparison of Closely Related Tanacetum-Family Plants.</title>
        <authorList>
            <person name="Yamashiro T."/>
            <person name="Shiraishi A."/>
            <person name="Nakayama K."/>
            <person name="Satake H."/>
        </authorList>
    </citation>
    <scope>NUCLEOTIDE SEQUENCE</scope>
</reference>